<dbReference type="Proteomes" id="UP000077519">
    <property type="component" value="Unassembled WGS sequence"/>
</dbReference>
<comment type="caution">
    <text evidence="1">The sequence shown here is derived from an EMBL/GenBank/DDBJ whole genome shotgun (WGS) entry which is preliminary data.</text>
</comment>
<reference evidence="1 2" key="1">
    <citation type="submission" date="2016-03" db="EMBL/GenBank/DDBJ databases">
        <title>Genome sequence of Rhodococcus kyotonensis KB10.</title>
        <authorList>
            <person name="Jeong H."/>
            <person name="Hong C.E."/>
            <person name="Jo S.H."/>
            <person name="Park J.M."/>
        </authorList>
    </citation>
    <scope>NUCLEOTIDE SEQUENCE [LARGE SCALE GENOMIC DNA]</scope>
    <source>
        <strain evidence="1 2">KB10</strain>
    </source>
</reference>
<sequence length="149" mass="14520">MNLTVRSALLSAAIGKASGFRSSVGISVGLLSWFRGSPYERLAVGGSAVVTAGELVADKLPSTPSRLDPGPLGGRILAGAGGAYAVARALGNDPVPAAVIGGLSAVAGSYAGHAYRGWASTTVPPLAAAVAEDVVALGIGAAVLAQVRA</sequence>
<dbReference type="AlphaFoldDB" id="A0A177Y924"/>
<dbReference type="RefSeq" id="WP_068430113.1">
    <property type="nucleotide sequence ID" value="NZ_LVHI01000032.1"/>
</dbReference>
<dbReference type="EMBL" id="LVHI01000032">
    <property type="protein sequence ID" value="OAK52032.1"/>
    <property type="molecule type" value="Genomic_DNA"/>
</dbReference>
<keyword evidence="2" id="KW-1185">Reference proteome</keyword>
<protein>
    <recommendedName>
        <fullName evidence="3">DUF4126 domain-containing protein</fullName>
    </recommendedName>
</protein>
<gene>
    <name evidence="1" type="ORF">A3K89_09695</name>
</gene>
<evidence type="ECO:0008006" key="3">
    <source>
        <dbReference type="Google" id="ProtNLM"/>
    </source>
</evidence>
<proteinExistence type="predicted"/>
<organism evidence="1 2">
    <name type="scientific">Rhodococcoides kyotonense</name>
    <dbReference type="NCBI Taxonomy" id="398843"/>
    <lineage>
        <taxon>Bacteria</taxon>
        <taxon>Bacillati</taxon>
        <taxon>Actinomycetota</taxon>
        <taxon>Actinomycetes</taxon>
        <taxon>Mycobacteriales</taxon>
        <taxon>Nocardiaceae</taxon>
        <taxon>Rhodococcoides</taxon>
    </lineage>
</organism>
<accession>A0A177Y924</accession>
<evidence type="ECO:0000313" key="2">
    <source>
        <dbReference type="Proteomes" id="UP000077519"/>
    </source>
</evidence>
<evidence type="ECO:0000313" key="1">
    <source>
        <dbReference type="EMBL" id="OAK52032.1"/>
    </source>
</evidence>
<name>A0A177Y924_9NOCA</name>